<reference evidence="2" key="1">
    <citation type="submission" date="2022-11" db="EMBL/GenBank/DDBJ databases">
        <authorList>
            <person name="Petersen C."/>
        </authorList>
    </citation>
    <scope>NUCLEOTIDE SEQUENCE</scope>
    <source>
        <strain evidence="2">IBT 30761</strain>
    </source>
</reference>
<protein>
    <recommendedName>
        <fullName evidence="4">MGS207 protein</fullName>
    </recommendedName>
</protein>
<name>A0A9W9G2N9_9EURO</name>
<evidence type="ECO:0000313" key="3">
    <source>
        <dbReference type="Proteomes" id="UP001149074"/>
    </source>
</evidence>
<dbReference type="Proteomes" id="UP001149074">
    <property type="component" value="Unassembled WGS sequence"/>
</dbReference>
<comment type="caution">
    <text evidence="2">The sequence shown here is derived from an EMBL/GenBank/DDBJ whole genome shotgun (WGS) entry which is preliminary data.</text>
</comment>
<dbReference type="PANTHER" id="PTHR35870:SF6">
    <property type="entry name" value="MGS207 PROTEIN"/>
    <property type="match status" value="1"/>
</dbReference>
<evidence type="ECO:0008006" key="4">
    <source>
        <dbReference type="Google" id="ProtNLM"/>
    </source>
</evidence>
<proteinExistence type="predicted"/>
<evidence type="ECO:0000313" key="2">
    <source>
        <dbReference type="EMBL" id="KAJ5110948.1"/>
    </source>
</evidence>
<evidence type="ECO:0000256" key="1">
    <source>
        <dbReference type="ARBA" id="ARBA00023002"/>
    </source>
</evidence>
<dbReference type="EMBL" id="JAPQKI010000002">
    <property type="protein sequence ID" value="KAJ5110948.1"/>
    <property type="molecule type" value="Genomic_DNA"/>
</dbReference>
<organism evidence="2 3">
    <name type="scientific">Penicillium argentinense</name>
    <dbReference type="NCBI Taxonomy" id="1131581"/>
    <lineage>
        <taxon>Eukaryota</taxon>
        <taxon>Fungi</taxon>
        <taxon>Dikarya</taxon>
        <taxon>Ascomycota</taxon>
        <taxon>Pezizomycotina</taxon>
        <taxon>Eurotiomycetes</taxon>
        <taxon>Eurotiomycetidae</taxon>
        <taxon>Eurotiales</taxon>
        <taxon>Aspergillaceae</taxon>
        <taxon>Penicillium</taxon>
    </lineage>
</organism>
<accession>A0A9W9G2N9</accession>
<gene>
    <name evidence="2" type="ORF">N7532_001483</name>
</gene>
<reference evidence="2" key="2">
    <citation type="journal article" date="2023" name="IMA Fungus">
        <title>Comparative genomic study of the Penicillium genus elucidates a diverse pangenome and 15 lateral gene transfer events.</title>
        <authorList>
            <person name="Petersen C."/>
            <person name="Sorensen T."/>
            <person name="Nielsen M.R."/>
            <person name="Sondergaard T.E."/>
            <person name="Sorensen J.L."/>
            <person name="Fitzpatrick D.A."/>
            <person name="Frisvad J.C."/>
            <person name="Nielsen K.L."/>
        </authorList>
    </citation>
    <scope>NUCLEOTIDE SEQUENCE</scope>
    <source>
        <strain evidence="2">IBT 30761</strain>
    </source>
</reference>
<dbReference type="GO" id="GO:0016491">
    <property type="term" value="F:oxidoreductase activity"/>
    <property type="evidence" value="ECO:0007669"/>
    <property type="project" value="UniProtKB-KW"/>
</dbReference>
<dbReference type="GeneID" id="81352956"/>
<dbReference type="AlphaFoldDB" id="A0A9W9G2N9"/>
<dbReference type="PANTHER" id="PTHR35870">
    <property type="entry name" value="PROTEIN, PUTATIVE (AFU_ORTHOLOGUE AFUA_5G03330)-RELATED"/>
    <property type="match status" value="1"/>
</dbReference>
<keyword evidence="3" id="KW-1185">Reference proteome</keyword>
<sequence>MFQFPLPSLKSFKLFSWEKQAIDIPSVKTHDLESAQEKSARSLKHLLKLNHANHAILYNERKFHNHAPHLLSAAFLQGADADDLTRLFESESKILEAWKDSPAEVTNYDWRDHLGRREYEKAFVDFFEDEMVRLGYDWKKVVEKYLFQDKKPVFNSIIADCIGPPLIHLAYAYEIDSREVAMEALGLASTCYNNIHSYLDDPVPNHIEASCHSTSLFEILDKVRSEKALDGLFVTPGNHNIEKLFSEREAVLLNYWNAWQLENPIEQFRESQELAAALLVATHADSAKQYDFFFVHVMTTSHAVRVLLPLIPAKFQVPLVRQWWLVTLAIFIAQLRPEIPLDRFRNFDLKERDWSWTAEQAVKGEYATEAHYVKALWSLRQMALTWGDHDNFYLKAAVKFAEEFSGWGGFV</sequence>
<keyword evidence="1" id="KW-0560">Oxidoreductase</keyword>
<dbReference type="OrthoDB" id="10265971at2759"/>
<dbReference type="Pfam" id="PF14027">
    <property type="entry name" value="Questin_oxidase"/>
    <property type="match status" value="1"/>
</dbReference>
<dbReference type="RefSeq" id="XP_056479018.1">
    <property type="nucleotide sequence ID" value="XM_056613977.1"/>
</dbReference>
<dbReference type="InterPro" id="IPR025337">
    <property type="entry name" value="Questin_oxidase-like"/>
</dbReference>